<gene>
    <name evidence="3" type="ORF">ACJMK2_016478</name>
</gene>
<comment type="similarity">
    <text evidence="1">Belongs to the HOATZ family.</text>
</comment>
<dbReference type="EMBL" id="JBJQND010000015">
    <property type="protein sequence ID" value="KAL3852869.1"/>
    <property type="molecule type" value="Genomic_DNA"/>
</dbReference>
<evidence type="ECO:0000313" key="4">
    <source>
        <dbReference type="Proteomes" id="UP001634394"/>
    </source>
</evidence>
<keyword evidence="4" id="KW-1185">Reference proteome</keyword>
<reference evidence="3 4" key="1">
    <citation type="submission" date="2024-11" db="EMBL/GenBank/DDBJ databases">
        <title>Chromosome-level genome assembly of the freshwater bivalve Anodonta woodiana.</title>
        <authorList>
            <person name="Chen X."/>
        </authorList>
    </citation>
    <scope>NUCLEOTIDE SEQUENCE [LARGE SCALE GENOMIC DNA]</scope>
    <source>
        <strain evidence="3">MN2024</strain>
        <tissue evidence="3">Gills</tissue>
    </source>
</reference>
<evidence type="ECO:0000256" key="2">
    <source>
        <dbReference type="ARBA" id="ARBA00023657"/>
    </source>
</evidence>
<dbReference type="Pfam" id="PF17664">
    <property type="entry name" value="HOATZ-like"/>
    <property type="match status" value="1"/>
</dbReference>
<dbReference type="Proteomes" id="UP001634394">
    <property type="component" value="Unassembled WGS sequence"/>
</dbReference>
<dbReference type="PANTHER" id="PTHR47231">
    <property type="entry name" value="UPF0722 PROTEIN C11ORF88"/>
    <property type="match status" value="1"/>
</dbReference>
<dbReference type="AlphaFoldDB" id="A0ABD3UTQ3"/>
<comment type="caution">
    <text evidence="3">The sequence shown here is derived from an EMBL/GenBank/DDBJ whole genome shotgun (WGS) entry which is preliminary data.</text>
</comment>
<proteinExistence type="inferred from homology"/>
<dbReference type="InterPro" id="IPR040681">
    <property type="entry name" value="HOATZ-like"/>
</dbReference>
<dbReference type="PANTHER" id="PTHR47231:SF1">
    <property type="entry name" value="CILIA- AND FLAGELLA-ASSOCIATED PROTEIN HOATZ"/>
    <property type="match status" value="1"/>
</dbReference>
<sequence length="176" mass="20431">MATVIDLTQQHEIVEFTGSSNEDINYATTFWQSIQLQPPMESRLVSSDIKQRLKVAPASSLARNVPPSIPENSAVLHNFYVRAKTMEHYEEYNRVQKFAEARDEDKQMLMRRREERKLREKISRNMGLKPKPAEIVFSPDEYEAEAADTNDMDALKQIDDFEKKKINDTMEDSDSD</sequence>
<name>A0ABD3UTQ3_SINWO</name>
<accession>A0ABD3UTQ3</accession>
<protein>
    <recommendedName>
        <fullName evidence="2">Cilia- and flagella-associated protein HOATZ</fullName>
    </recommendedName>
</protein>
<evidence type="ECO:0000313" key="3">
    <source>
        <dbReference type="EMBL" id="KAL3852869.1"/>
    </source>
</evidence>
<evidence type="ECO:0000256" key="1">
    <source>
        <dbReference type="ARBA" id="ARBA00023451"/>
    </source>
</evidence>
<organism evidence="3 4">
    <name type="scientific">Sinanodonta woodiana</name>
    <name type="common">Chinese pond mussel</name>
    <name type="synonym">Anodonta woodiana</name>
    <dbReference type="NCBI Taxonomy" id="1069815"/>
    <lineage>
        <taxon>Eukaryota</taxon>
        <taxon>Metazoa</taxon>
        <taxon>Spiralia</taxon>
        <taxon>Lophotrochozoa</taxon>
        <taxon>Mollusca</taxon>
        <taxon>Bivalvia</taxon>
        <taxon>Autobranchia</taxon>
        <taxon>Heteroconchia</taxon>
        <taxon>Palaeoheterodonta</taxon>
        <taxon>Unionida</taxon>
        <taxon>Unionoidea</taxon>
        <taxon>Unionidae</taxon>
        <taxon>Unioninae</taxon>
        <taxon>Sinanodonta</taxon>
    </lineage>
</organism>